<dbReference type="InterPro" id="IPR001245">
    <property type="entry name" value="Ser-Thr/Tyr_kinase_cat_dom"/>
</dbReference>
<evidence type="ECO:0000256" key="12">
    <source>
        <dbReference type="ARBA" id="ARBA00022989"/>
    </source>
</evidence>
<dbReference type="InterPro" id="IPR032675">
    <property type="entry name" value="LRR_dom_sf"/>
</dbReference>
<dbReference type="PANTHER" id="PTHR45631">
    <property type="entry name" value="OS07G0107800 PROTEIN-RELATED"/>
    <property type="match status" value="1"/>
</dbReference>
<dbReference type="AlphaFoldDB" id="V7C7N5"/>
<dbReference type="InterPro" id="IPR024788">
    <property type="entry name" value="Malectin-like_Carb-bd_dom"/>
</dbReference>
<dbReference type="InterPro" id="IPR017441">
    <property type="entry name" value="Protein_kinase_ATP_BS"/>
</dbReference>
<keyword evidence="12 17" id="KW-1133">Transmembrane helix</keyword>
<dbReference type="Gene3D" id="3.80.10.10">
    <property type="entry name" value="Ribonuclease Inhibitor"/>
    <property type="match status" value="1"/>
</dbReference>
<gene>
    <name evidence="20" type="ORF">PHAVU_004G173300g</name>
</gene>
<evidence type="ECO:0000256" key="1">
    <source>
        <dbReference type="ARBA" id="ARBA00004167"/>
    </source>
</evidence>
<dbReference type="Pfam" id="PF13855">
    <property type="entry name" value="LRR_8"/>
    <property type="match status" value="1"/>
</dbReference>
<dbReference type="Proteomes" id="UP000000226">
    <property type="component" value="Chromosome 4"/>
</dbReference>
<evidence type="ECO:0000256" key="3">
    <source>
        <dbReference type="ARBA" id="ARBA00022527"/>
    </source>
</evidence>
<dbReference type="PROSITE" id="PS50011">
    <property type="entry name" value="PROTEIN_KINASE_DOM"/>
    <property type="match status" value="1"/>
</dbReference>
<keyword evidence="10" id="KW-0418">Kinase</keyword>
<keyword evidence="9 16" id="KW-0547">Nucleotide-binding</keyword>
<dbReference type="Pfam" id="PF12819">
    <property type="entry name" value="Malectin_like"/>
    <property type="match status" value="1"/>
</dbReference>
<keyword evidence="13 17" id="KW-0472">Membrane</keyword>
<dbReference type="Gene3D" id="1.10.510.10">
    <property type="entry name" value="Transferase(Phosphotransferase) domain 1"/>
    <property type="match status" value="1"/>
</dbReference>
<proteinExistence type="predicted"/>
<name>V7C7N5_PHAVU</name>
<keyword evidence="5" id="KW-0808">Transferase</keyword>
<dbReference type="Gene3D" id="3.30.200.20">
    <property type="entry name" value="Phosphorylase Kinase, domain 1"/>
    <property type="match status" value="1"/>
</dbReference>
<keyword evidence="3" id="KW-0723">Serine/threonine-protein kinase</keyword>
<evidence type="ECO:0000256" key="13">
    <source>
        <dbReference type="ARBA" id="ARBA00023136"/>
    </source>
</evidence>
<evidence type="ECO:0000256" key="4">
    <source>
        <dbReference type="ARBA" id="ARBA00022614"/>
    </source>
</evidence>
<keyword evidence="11 16" id="KW-0067">ATP-binding</keyword>
<sequence>MRSSIGFILLLTLCVVLVALVHAQQQIGFISIDCGSWQDFYTDEEINIKYTADGGYIQSGVNRNISSEYAYPNNPTLAQILSDVRSFPHGERNCYSLTSLRSGSLYLIRASFMYGNYDGENKLPEFDVYVDVDFWSTVKFRNASEEVVLEIISFAQSDVIYVCLVNKGAGTPFISGLDVRPLNSSIYGTEFGESASLTLFKRWDIGSLNGSGRYEDDVYDRIWSPFNSSSWDSVSTSTAINVNDDGFRPPFEVIRTAARPRNGSDTLELSWTPDDPSWKFYVYLYFAEVEQLEKTQLRKFNISWNGSPLFDSIVPRHLFATTLSNSKSLVANEHRISIHKTRDSTLPPILNAVEIYVVKLDGLATFEEDVDAMLDIKESYRIQRNWVGDPCEPKNHSWEGLKCNYSTSLPPRIISLNISSSSLSGAITSSISNLSSLESLDLHNNSLTGAIPEFLEELKSLKYLDLKDNLFSGSVPDTLLERSRDGLLTLRVDDQNLGGSGGNSKTVKIVVPIVVSVSVLVILVAFILFWKFRRNERSDEEISMLNKRGKNVTTKNWQYTYSEVMEITNNFEMVIGKGGFGTVYSGQMKDGKEVAVKMLSPSSTQGPKEFQTEAELLMTVHHKNLVSFIGYCDDDNKMALIYEHMVNGSLKDFLFLSDGNSDCLSWERRIQIAIDAAEGLDYLHHGCKPPIIHRDVKSANILLSQDLEAKIADFGLSKEFRKDNQKEQSHVIYTDATDEKSAIMGTTGYLDPEYYRSGSLNEKSDIFSFGIVLLELITGRPAIFKGNKIMHILEWIRPELGRGELSKILDPRLQGKFGANSGWRALGIAMACSASTSIQRPTMSVVIAELKQCLAIESPSDTETFVPPPKQVYTEFYSSSEAYSYDSESITYPFPR</sequence>
<protein>
    <recommendedName>
        <fullName evidence="2">non-specific serine/threonine protein kinase</fullName>
        <ecNumber evidence="2">2.7.11.1</ecNumber>
    </recommendedName>
</protein>
<dbReference type="InterPro" id="IPR011009">
    <property type="entry name" value="Kinase-like_dom_sf"/>
</dbReference>
<feature type="domain" description="Protein kinase" evidence="19">
    <location>
        <begin position="569"/>
        <end position="854"/>
    </location>
</feature>
<keyword evidence="21" id="KW-1185">Reference proteome</keyword>
<evidence type="ECO:0000256" key="5">
    <source>
        <dbReference type="ARBA" id="ARBA00022679"/>
    </source>
</evidence>
<dbReference type="FunFam" id="3.80.10.10:FF:000129">
    <property type="entry name" value="Leucine-rich repeat receptor-like kinase"/>
    <property type="match status" value="1"/>
</dbReference>
<dbReference type="InterPro" id="IPR008271">
    <property type="entry name" value="Ser/Thr_kinase_AS"/>
</dbReference>
<dbReference type="PROSITE" id="PS00108">
    <property type="entry name" value="PROTEIN_KINASE_ST"/>
    <property type="match status" value="1"/>
</dbReference>
<evidence type="ECO:0000256" key="9">
    <source>
        <dbReference type="ARBA" id="ARBA00022741"/>
    </source>
</evidence>
<keyword evidence="8" id="KW-0677">Repeat</keyword>
<evidence type="ECO:0000256" key="11">
    <source>
        <dbReference type="ARBA" id="ARBA00022840"/>
    </source>
</evidence>
<evidence type="ECO:0000313" key="20">
    <source>
        <dbReference type="EMBL" id="ESW24936.1"/>
    </source>
</evidence>
<dbReference type="GO" id="GO:0016020">
    <property type="term" value="C:membrane"/>
    <property type="evidence" value="ECO:0007669"/>
    <property type="project" value="UniProtKB-SubCell"/>
</dbReference>
<dbReference type="SMART" id="SM00220">
    <property type="entry name" value="S_TKc"/>
    <property type="match status" value="1"/>
</dbReference>
<organism evidence="20 21">
    <name type="scientific">Phaseolus vulgaris</name>
    <name type="common">Kidney bean</name>
    <name type="synonym">French bean</name>
    <dbReference type="NCBI Taxonomy" id="3885"/>
    <lineage>
        <taxon>Eukaryota</taxon>
        <taxon>Viridiplantae</taxon>
        <taxon>Streptophyta</taxon>
        <taxon>Embryophyta</taxon>
        <taxon>Tracheophyta</taxon>
        <taxon>Spermatophyta</taxon>
        <taxon>Magnoliopsida</taxon>
        <taxon>eudicotyledons</taxon>
        <taxon>Gunneridae</taxon>
        <taxon>Pentapetalae</taxon>
        <taxon>rosids</taxon>
        <taxon>fabids</taxon>
        <taxon>Fabales</taxon>
        <taxon>Fabaceae</taxon>
        <taxon>Papilionoideae</taxon>
        <taxon>50 kb inversion clade</taxon>
        <taxon>NPAAA clade</taxon>
        <taxon>indigoferoid/millettioid clade</taxon>
        <taxon>Phaseoleae</taxon>
        <taxon>Phaseolus</taxon>
    </lineage>
</organism>
<evidence type="ECO:0000256" key="14">
    <source>
        <dbReference type="ARBA" id="ARBA00047899"/>
    </source>
</evidence>
<dbReference type="GO" id="GO:0004674">
    <property type="term" value="F:protein serine/threonine kinase activity"/>
    <property type="evidence" value="ECO:0007669"/>
    <property type="project" value="UniProtKB-KW"/>
</dbReference>
<dbReference type="eggNOG" id="ENOG502QQCZ">
    <property type="taxonomic scope" value="Eukaryota"/>
</dbReference>
<comment type="catalytic activity">
    <reaction evidence="14">
        <text>L-threonyl-[protein] + ATP = O-phospho-L-threonyl-[protein] + ADP + H(+)</text>
        <dbReference type="Rhea" id="RHEA:46608"/>
        <dbReference type="Rhea" id="RHEA-COMP:11060"/>
        <dbReference type="Rhea" id="RHEA-COMP:11605"/>
        <dbReference type="ChEBI" id="CHEBI:15378"/>
        <dbReference type="ChEBI" id="CHEBI:30013"/>
        <dbReference type="ChEBI" id="CHEBI:30616"/>
        <dbReference type="ChEBI" id="CHEBI:61977"/>
        <dbReference type="ChEBI" id="CHEBI:456216"/>
        <dbReference type="EC" id="2.7.11.1"/>
    </reaction>
</comment>
<evidence type="ECO:0000256" key="15">
    <source>
        <dbReference type="ARBA" id="ARBA00048679"/>
    </source>
</evidence>
<evidence type="ECO:0000259" key="19">
    <source>
        <dbReference type="PROSITE" id="PS50011"/>
    </source>
</evidence>
<evidence type="ECO:0000256" key="7">
    <source>
        <dbReference type="ARBA" id="ARBA00022729"/>
    </source>
</evidence>
<dbReference type="FunFam" id="3.30.200.20:FF:000394">
    <property type="entry name" value="Leucine-rich repeat receptor-like protein kinase"/>
    <property type="match status" value="1"/>
</dbReference>
<comment type="catalytic activity">
    <reaction evidence="15">
        <text>L-seryl-[protein] + ATP = O-phospho-L-seryl-[protein] + ADP + H(+)</text>
        <dbReference type="Rhea" id="RHEA:17989"/>
        <dbReference type="Rhea" id="RHEA-COMP:9863"/>
        <dbReference type="Rhea" id="RHEA-COMP:11604"/>
        <dbReference type="ChEBI" id="CHEBI:15378"/>
        <dbReference type="ChEBI" id="CHEBI:29999"/>
        <dbReference type="ChEBI" id="CHEBI:30616"/>
        <dbReference type="ChEBI" id="CHEBI:83421"/>
        <dbReference type="ChEBI" id="CHEBI:456216"/>
        <dbReference type="EC" id="2.7.11.1"/>
    </reaction>
</comment>
<accession>V7C7N5</accession>
<evidence type="ECO:0000256" key="8">
    <source>
        <dbReference type="ARBA" id="ARBA00022737"/>
    </source>
</evidence>
<evidence type="ECO:0000313" key="21">
    <source>
        <dbReference type="Proteomes" id="UP000000226"/>
    </source>
</evidence>
<dbReference type="FunFam" id="1.10.510.10:FF:000095">
    <property type="entry name" value="protein STRUBBELIG-RECEPTOR FAMILY 8"/>
    <property type="match status" value="1"/>
</dbReference>
<dbReference type="OrthoDB" id="2017114at2759"/>
<dbReference type="EMBL" id="CM002291">
    <property type="protein sequence ID" value="ESW24936.1"/>
    <property type="molecule type" value="Genomic_DNA"/>
</dbReference>
<dbReference type="EC" id="2.7.11.1" evidence="2"/>
<dbReference type="GO" id="GO:0005524">
    <property type="term" value="F:ATP binding"/>
    <property type="evidence" value="ECO:0007669"/>
    <property type="project" value="UniProtKB-UniRule"/>
</dbReference>
<dbReference type="OMA" id="AVNWMDI"/>
<evidence type="ECO:0000256" key="18">
    <source>
        <dbReference type="SAM" id="SignalP"/>
    </source>
</evidence>
<dbReference type="Pfam" id="PF07714">
    <property type="entry name" value="PK_Tyr_Ser-Thr"/>
    <property type="match status" value="1"/>
</dbReference>
<dbReference type="SMR" id="V7C7N5"/>
<keyword evidence="6 17" id="KW-0812">Transmembrane</keyword>
<keyword evidence="7 18" id="KW-0732">Signal</keyword>
<feature type="transmembrane region" description="Helical" evidence="17">
    <location>
        <begin position="509"/>
        <end position="530"/>
    </location>
</feature>
<dbReference type="PROSITE" id="PS00107">
    <property type="entry name" value="PROTEIN_KINASE_ATP"/>
    <property type="match status" value="1"/>
</dbReference>
<feature type="chain" id="PRO_5004755866" description="non-specific serine/threonine protein kinase" evidence="18">
    <location>
        <begin position="24"/>
        <end position="896"/>
    </location>
</feature>
<dbReference type="SUPFAM" id="SSF52058">
    <property type="entry name" value="L domain-like"/>
    <property type="match status" value="1"/>
</dbReference>
<dbReference type="CDD" id="cd14066">
    <property type="entry name" value="STKc_IRAK"/>
    <property type="match status" value="1"/>
</dbReference>
<evidence type="ECO:0000256" key="16">
    <source>
        <dbReference type="PROSITE-ProRule" id="PRU10141"/>
    </source>
</evidence>
<evidence type="ECO:0000256" key="6">
    <source>
        <dbReference type="ARBA" id="ARBA00022692"/>
    </source>
</evidence>
<dbReference type="STRING" id="3885.V7C7N5"/>
<evidence type="ECO:0000256" key="2">
    <source>
        <dbReference type="ARBA" id="ARBA00012513"/>
    </source>
</evidence>
<dbReference type="SUPFAM" id="SSF56112">
    <property type="entry name" value="Protein kinase-like (PK-like)"/>
    <property type="match status" value="1"/>
</dbReference>
<dbReference type="InterPro" id="IPR001611">
    <property type="entry name" value="Leu-rich_rpt"/>
</dbReference>
<comment type="subcellular location">
    <subcellularLocation>
        <location evidence="1">Membrane</location>
        <topology evidence="1">Single-pass membrane protein</topology>
    </subcellularLocation>
</comment>
<feature type="signal peptide" evidence="18">
    <location>
        <begin position="1"/>
        <end position="23"/>
    </location>
</feature>
<keyword evidence="4" id="KW-0433">Leucine-rich repeat</keyword>
<evidence type="ECO:0000256" key="17">
    <source>
        <dbReference type="SAM" id="Phobius"/>
    </source>
</evidence>
<evidence type="ECO:0000256" key="10">
    <source>
        <dbReference type="ARBA" id="ARBA00022777"/>
    </source>
</evidence>
<dbReference type="InterPro" id="IPR000719">
    <property type="entry name" value="Prot_kinase_dom"/>
</dbReference>
<feature type="binding site" evidence="16">
    <location>
        <position position="597"/>
    </location>
    <ligand>
        <name>ATP</name>
        <dbReference type="ChEBI" id="CHEBI:30616"/>
    </ligand>
</feature>
<reference evidence="21" key="1">
    <citation type="journal article" date="2014" name="Nat. Genet.">
        <title>A reference genome for common bean and genome-wide analysis of dual domestications.</title>
        <authorList>
            <person name="Schmutz J."/>
            <person name="McClean P.E."/>
            <person name="Mamidi S."/>
            <person name="Wu G.A."/>
            <person name="Cannon S.B."/>
            <person name="Grimwood J."/>
            <person name="Jenkins J."/>
            <person name="Shu S."/>
            <person name="Song Q."/>
            <person name="Chavarro C."/>
            <person name="Torres-Torres M."/>
            <person name="Geffroy V."/>
            <person name="Moghaddam S.M."/>
            <person name="Gao D."/>
            <person name="Abernathy B."/>
            <person name="Barry K."/>
            <person name="Blair M."/>
            <person name="Brick M.A."/>
            <person name="Chovatia M."/>
            <person name="Gepts P."/>
            <person name="Goodstein D.M."/>
            <person name="Gonzales M."/>
            <person name="Hellsten U."/>
            <person name="Hyten D.L."/>
            <person name="Jia G."/>
            <person name="Kelly J.D."/>
            <person name="Kudrna D."/>
            <person name="Lee R."/>
            <person name="Richard M.M."/>
            <person name="Miklas P.N."/>
            <person name="Osorno J.M."/>
            <person name="Rodrigues J."/>
            <person name="Thareau V."/>
            <person name="Urrea C.A."/>
            <person name="Wang M."/>
            <person name="Yu Y."/>
            <person name="Zhang M."/>
            <person name="Wing R.A."/>
            <person name="Cregan P.B."/>
            <person name="Rokhsar D.S."/>
            <person name="Jackson S.A."/>
        </authorList>
    </citation>
    <scope>NUCLEOTIDE SEQUENCE [LARGE SCALE GENOMIC DNA]</scope>
    <source>
        <strain evidence="21">cv. G19833</strain>
    </source>
</reference>
<dbReference type="Gramene" id="ESW24936">
    <property type="protein sequence ID" value="ESW24936"/>
    <property type="gene ID" value="PHAVU_004G173300g"/>
</dbReference>
<dbReference type="PANTHER" id="PTHR45631:SF143">
    <property type="entry name" value="LEUCINE-RICH REPEAT PROTEIN KINASE"/>
    <property type="match status" value="1"/>
</dbReference>